<dbReference type="Gramene" id="KCW78768">
    <property type="protein sequence ID" value="KCW78768"/>
    <property type="gene ID" value="EUGRSUZ_C00202"/>
</dbReference>
<feature type="transmembrane region" description="Helical" evidence="1">
    <location>
        <begin position="253"/>
        <end position="280"/>
    </location>
</feature>
<proteinExistence type="predicted"/>
<dbReference type="PANTHER" id="PTHR33133">
    <property type="entry name" value="OS08G0107100 PROTEIN-RELATED"/>
    <property type="match status" value="1"/>
</dbReference>
<organism evidence="2">
    <name type="scientific">Eucalyptus grandis</name>
    <name type="common">Flooded gum</name>
    <dbReference type="NCBI Taxonomy" id="71139"/>
    <lineage>
        <taxon>Eukaryota</taxon>
        <taxon>Viridiplantae</taxon>
        <taxon>Streptophyta</taxon>
        <taxon>Embryophyta</taxon>
        <taxon>Tracheophyta</taxon>
        <taxon>Spermatophyta</taxon>
        <taxon>Magnoliopsida</taxon>
        <taxon>eudicotyledons</taxon>
        <taxon>Gunneridae</taxon>
        <taxon>Pentapetalae</taxon>
        <taxon>rosids</taxon>
        <taxon>malvids</taxon>
        <taxon>Myrtales</taxon>
        <taxon>Myrtaceae</taxon>
        <taxon>Myrtoideae</taxon>
        <taxon>Eucalypteae</taxon>
        <taxon>Eucalyptus</taxon>
    </lineage>
</organism>
<feature type="transmembrane region" description="Helical" evidence="1">
    <location>
        <begin position="220"/>
        <end position="241"/>
    </location>
</feature>
<dbReference type="OMA" id="VIEEDCY"/>
<protein>
    <submittedName>
        <fullName evidence="2">Uncharacterized protein</fullName>
    </submittedName>
</protein>
<feature type="transmembrane region" description="Helical" evidence="1">
    <location>
        <begin position="92"/>
        <end position="112"/>
    </location>
</feature>
<dbReference type="InParanoid" id="A0A059CJY2"/>
<dbReference type="GO" id="GO:0016020">
    <property type="term" value="C:membrane"/>
    <property type="evidence" value="ECO:0000318"/>
    <property type="project" value="GO_Central"/>
</dbReference>
<dbReference type="EMBL" id="KK198755">
    <property type="protein sequence ID" value="KCW78768.1"/>
    <property type="molecule type" value="Genomic_DNA"/>
</dbReference>
<reference evidence="2" key="1">
    <citation type="submission" date="2013-07" db="EMBL/GenBank/DDBJ databases">
        <title>The genome of Eucalyptus grandis.</title>
        <authorList>
            <person name="Schmutz J."/>
            <person name="Hayes R."/>
            <person name="Myburg A."/>
            <person name="Tuskan G."/>
            <person name="Grattapaglia D."/>
            <person name="Rokhsar D.S."/>
        </authorList>
    </citation>
    <scope>NUCLEOTIDE SEQUENCE</scope>
    <source>
        <tissue evidence="2">Leaf extractions</tissue>
    </source>
</reference>
<dbReference type="PANTHER" id="PTHR33133:SF1">
    <property type="entry name" value="EXPRESSED PROTEIN-RELATED"/>
    <property type="match status" value="1"/>
</dbReference>
<feature type="transmembrane region" description="Helical" evidence="1">
    <location>
        <begin position="61"/>
        <end position="80"/>
    </location>
</feature>
<sequence>MELPMLLTFVQTLIEAHKLFLRNGRLMVSIAASTVLLYSLLLLTNIFSLRPAVGQLIANTSLLLITSPTSTEYSYLLLSIQKDVRLFYGLEWVFVLLYSVCSILFSTVTIYASAASHGGKNLSAKDLGVAVARSWRRPFVTFFYITLFGIGYLILVLALTIPLVLPQAKIATVILCIMAALLYAHLAVVWTLGLVVSVLEEDKSGLEALAKAGQLVKGRQVHGFALSLVIVALSILMSQVMRLISVPQSEGAYIAIGLVMLNSLWAVRMFGLMAYTVFYYECKKFHGEESNELMLGSGIRNGSTVCLSAGTRNN</sequence>
<evidence type="ECO:0000256" key="1">
    <source>
        <dbReference type="SAM" id="Phobius"/>
    </source>
</evidence>
<accession>A0A059CJY2</accession>
<name>A0A059CJY2_EUCGR</name>
<dbReference type="eggNOG" id="ENOG502S2UB">
    <property type="taxonomic scope" value="Eukaryota"/>
</dbReference>
<gene>
    <name evidence="2" type="ORF">EUGRSUZ_C00202</name>
</gene>
<dbReference type="FunCoup" id="A0A059CJY2">
    <property type="interactions" value="176"/>
</dbReference>
<dbReference type="STRING" id="71139.A0A059CJY2"/>
<evidence type="ECO:0000313" key="2">
    <source>
        <dbReference type="EMBL" id="KCW78768.1"/>
    </source>
</evidence>
<keyword evidence="1" id="KW-1133">Transmembrane helix</keyword>
<keyword evidence="1" id="KW-0812">Transmembrane</keyword>
<feature type="transmembrane region" description="Helical" evidence="1">
    <location>
        <begin position="26"/>
        <end position="49"/>
    </location>
</feature>
<feature type="transmembrane region" description="Helical" evidence="1">
    <location>
        <begin position="170"/>
        <end position="199"/>
    </location>
</feature>
<feature type="transmembrane region" description="Helical" evidence="1">
    <location>
        <begin position="142"/>
        <end position="164"/>
    </location>
</feature>
<dbReference type="AlphaFoldDB" id="A0A059CJY2"/>
<keyword evidence="1" id="KW-0472">Membrane</keyword>